<keyword evidence="3" id="KW-1185">Reference proteome</keyword>
<organism evidence="2 3">
    <name type="scientific">Araneus ventricosus</name>
    <name type="common">Orbweaver spider</name>
    <name type="synonym">Epeira ventricosa</name>
    <dbReference type="NCBI Taxonomy" id="182803"/>
    <lineage>
        <taxon>Eukaryota</taxon>
        <taxon>Metazoa</taxon>
        <taxon>Ecdysozoa</taxon>
        <taxon>Arthropoda</taxon>
        <taxon>Chelicerata</taxon>
        <taxon>Arachnida</taxon>
        <taxon>Araneae</taxon>
        <taxon>Araneomorphae</taxon>
        <taxon>Entelegynae</taxon>
        <taxon>Araneoidea</taxon>
        <taxon>Araneidae</taxon>
        <taxon>Araneus</taxon>
    </lineage>
</organism>
<evidence type="ECO:0000313" key="2">
    <source>
        <dbReference type="EMBL" id="GBM10144.1"/>
    </source>
</evidence>
<feature type="chain" id="PRO_5021331039" description="Secreted protein" evidence="1">
    <location>
        <begin position="20"/>
        <end position="90"/>
    </location>
</feature>
<keyword evidence="1" id="KW-0732">Signal</keyword>
<reference evidence="2 3" key="1">
    <citation type="journal article" date="2019" name="Sci. Rep.">
        <title>Orb-weaving spider Araneus ventricosus genome elucidates the spidroin gene catalogue.</title>
        <authorList>
            <person name="Kono N."/>
            <person name="Nakamura H."/>
            <person name="Ohtoshi R."/>
            <person name="Moran D.A.P."/>
            <person name="Shinohara A."/>
            <person name="Yoshida Y."/>
            <person name="Fujiwara M."/>
            <person name="Mori M."/>
            <person name="Tomita M."/>
            <person name="Arakawa K."/>
        </authorList>
    </citation>
    <scope>NUCLEOTIDE SEQUENCE [LARGE SCALE GENOMIC DNA]</scope>
</reference>
<proteinExistence type="predicted"/>
<accession>A0A4Y2D2E3</accession>
<name>A0A4Y2D2E3_ARAVE</name>
<dbReference type="EMBL" id="BGPR01000281">
    <property type="protein sequence ID" value="GBM10144.1"/>
    <property type="molecule type" value="Genomic_DNA"/>
</dbReference>
<evidence type="ECO:0000256" key="1">
    <source>
        <dbReference type="SAM" id="SignalP"/>
    </source>
</evidence>
<comment type="caution">
    <text evidence="2">The sequence shown here is derived from an EMBL/GenBank/DDBJ whole genome shotgun (WGS) entry which is preliminary data.</text>
</comment>
<gene>
    <name evidence="2" type="ORF">AVEN_258748_1</name>
</gene>
<evidence type="ECO:0008006" key="4">
    <source>
        <dbReference type="Google" id="ProtNLM"/>
    </source>
</evidence>
<protein>
    <recommendedName>
        <fullName evidence="4">Secreted protein</fullName>
    </recommendedName>
</protein>
<evidence type="ECO:0000313" key="3">
    <source>
        <dbReference type="Proteomes" id="UP000499080"/>
    </source>
</evidence>
<sequence>MRAILGWALSFSIVVGWQGRHLSWHRLSKLPHHSSGRACDPPTYDLACSGPTYAAAFRWRRVSELEPFGLEAETLPLGYRGPFRTRVSLG</sequence>
<dbReference type="AlphaFoldDB" id="A0A4Y2D2E3"/>
<feature type="signal peptide" evidence="1">
    <location>
        <begin position="1"/>
        <end position="19"/>
    </location>
</feature>
<dbReference type="Proteomes" id="UP000499080">
    <property type="component" value="Unassembled WGS sequence"/>
</dbReference>